<evidence type="ECO:0000313" key="1">
    <source>
        <dbReference type="EMBL" id="ABV98348.1"/>
    </source>
</evidence>
<organism evidence="1">
    <name type="scientific">Salinispora arenicola (strain CNS-205)</name>
    <dbReference type="NCBI Taxonomy" id="391037"/>
    <lineage>
        <taxon>Bacteria</taxon>
        <taxon>Bacillati</taxon>
        <taxon>Actinomycetota</taxon>
        <taxon>Actinomycetes</taxon>
        <taxon>Micromonosporales</taxon>
        <taxon>Micromonosporaceae</taxon>
        <taxon>Salinispora</taxon>
    </lineage>
</organism>
<dbReference type="AlphaFoldDB" id="A8M386"/>
<dbReference type="KEGG" id="saq:Sare_2505"/>
<accession>A8M386</accession>
<dbReference type="EMBL" id="CP000850">
    <property type="protein sequence ID" value="ABV98348.1"/>
    <property type="molecule type" value="Genomic_DNA"/>
</dbReference>
<name>A8M386_SALAI</name>
<dbReference type="HOGENOM" id="CLU_2901557_0_0_11"/>
<gene>
    <name evidence="1" type="ordered locus">Sare_2505</name>
</gene>
<protein>
    <submittedName>
        <fullName evidence="1">Uncharacterized protein</fullName>
    </submittedName>
</protein>
<reference evidence="1" key="1">
    <citation type="submission" date="2007-10" db="EMBL/GenBank/DDBJ databases">
        <title>Complete sequence of Salinispora arenicola CNS-205.</title>
        <authorList>
            <consortium name="US DOE Joint Genome Institute"/>
            <person name="Copeland A."/>
            <person name="Lucas S."/>
            <person name="Lapidus A."/>
            <person name="Barry K."/>
            <person name="Glavina del Rio T."/>
            <person name="Dalin E."/>
            <person name="Tice H."/>
            <person name="Pitluck S."/>
            <person name="Foster B."/>
            <person name="Schmutz J."/>
            <person name="Larimer F."/>
            <person name="Land M."/>
            <person name="Hauser L."/>
            <person name="Kyrpides N."/>
            <person name="Ivanova N."/>
            <person name="Jensen P.R."/>
            <person name="Moore B.S."/>
            <person name="Penn K."/>
            <person name="Jenkins C."/>
            <person name="Udwary D."/>
            <person name="Xiang L."/>
            <person name="Gontang E."/>
            <person name="Richardson P."/>
        </authorList>
    </citation>
    <scope>NUCLEOTIDE SEQUENCE [LARGE SCALE GENOMIC DNA]</scope>
    <source>
        <strain evidence="1">CNS-205</strain>
    </source>
</reference>
<proteinExistence type="predicted"/>
<dbReference type="PATRIC" id="fig|391037.6.peg.2544"/>
<sequence>MAVAPTGVADGTGRLGCPGRVAVATMARAATRPGRIFVGHPFLPSSERRQGGHPFAVIDAIG</sequence>